<comment type="caution">
    <text evidence="1">The sequence shown here is derived from an EMBL/GenBank/DDBJ whole genome shotgun (WGS) entry which is preliminary data.</text>
</comment>
<proteinExistence type="predicted"/>
<protein>
    <submittedName>
        <fullName evidence="1">Uncharacterized protein</fullName>
    </submittedName>
</protein>
<sequence length="113" mass="12822">MIAAIATTMLFDKTLFNTLLKARIHVIFLAVCIFFAILCFLYGLCLLMVCKLLCKSCKYPRIEQLILTVGIGAIAYTLVAIVGHLFLEPIMYWFTFELIVACSLPIFCIVVRY</sequence>
<dbReference type="EMBL" id="CM047903">
    <property type="protein sequence ID" value="KAJ0093271.1"/>
    <property type="molecule type" value="Genomic_DNA"/>
</dbReference>
<reference evidence="2" key="1">
    <citation type="journal article" date="2023" name="G3 (Bethesda)">
        <title>Genome assembly and association tests identify interacting loci associated with vigor, precocity, and sex in interspecific pistachio rootstocks.</title>
        <authorList>
            <person name="Palmer W."/>
            <person name="Jacygrad E."/>
            <person name="Sagayaradj S."/>
            <person name="Cavanaugh K."/>
            <person name="Han R."/>
            <person name="Bertier L."/>
            <person name="Beede B."/>
            <person name="Kafkas S."/>
            <person name="Golino D."/>
            <person name="Preece J."/>
            <person name="Michelmore R."/>
        </authorList>
    </citation>
    <scope>NUCLEOTIDE SEQUENCE [LARGE SCALE GENOMIC DNA]</scope>
</reference>
<dbReference type="Proteomes" id="UP001164250">
    <property type="component" value="Chromosome 7"/>
</dbReference>
<evidence type="ECO:0000313" key="2">
    <source>
        <dbReference type="Proteomes" id="UP001164250"/>
    </source>
</evidence>
<gene>
    <name evidence="1" type="ORF">Patl1_26592</name>
</gene>
<keyword evidence="2" id="KW-1185">Reference proteome</keyword>
<organism evidence="1 2">
    <name type="scientific">Pistacia atlantica</name>
    <dbReference type="NCBI Taxonomy" id="434234"/>
    <lineage>
        <taxon>Eukaryota</taxon>
        <taxon>Viridiplantae</taxon>
        <taxon>Streptophyta</taxon>
        <taxon>Embryophyta</taxon>
        <taxon>Tracheophyta</taxon>
        <taxon>Spermatophyta</taxon>
        <taxon>Magnoliopsida</taxon>
        <taxon>eudicotyledons</taxon>
        <taxon>Gunneridae</taxon>
        <taxon>Pentapetalae</taxon>
        <taxon>rosids</taxon>
        <taxon>malvids</taxon>
        <taxon>Sapindales</taxon>
        <taxon>Anacardiaceae</taxon>
        <taxon>Pistacia</taxon>
    </lineage>
</organism>
<evidence type="ECO:0000313" key="1">
    <source>
        <dbReference type="EMBL" id="KAJ0093271.1"/>
    </source>
</evidence>
<accession>A0ACC1B310</accession>
<name>A0ACC1B310_9ROSI</name>